<dbReference type="Pfam" id="PF08521">
    <property type="entry name" value="2CSK_N"/>
    <property type="match status" value="1"/>
</dbReference>
<dbReference type="CDD" id="cd00075">
    <property type="entry name" value="HATPase"/>
    <property type="match status" value="1"/>
</dbReference>
<comment type="catalytic activity">
    <reaction evidence="1">
        <text>ATP + protein L-histidine = ADP + protein N-phospho-L-histidine.</text>
        <dbReference type="EC" id="2.7.13.3"/>
    </reaction>
</comment>
<comment type="subcellular location">
    <subcellularLocation>
        <location evidence="2">Membrane</location>
    </subcellularLocation>
</comment>
<dbReference type="InterPro" id="IPR036890">
    <property type="entry name" value="HATPase_C_sf"/>
</dbReference>
<dbReference type="RefSeq" id="WP_284324298.1">
    <property type="nucleotide sequence ID" value="NZ_BSPP01000004.1"/>
</dbReference>
<dbReference type="EMBL" id="BSPP01000004">
    <property type="protein sequence ID" value="GLS86093.1"/>
    <property type="molecule type" value="Genomic_DNA"/>
</dbReference>
<evidence type="ECO:0000313" key="15">
    <source>
        <dbReference type="Proteomes" id="UP001157355"/>
    </source>
</evidence>
<evidence type="ECO:0000256" key="1">
    <source>
        <dbReference type="ARBA" id="ARBA00000085"/>
    </source>
</evidence>
<keyword evidence="4" id="KW-0597">Phosphoprotein</keyword>
<dbReference type="Gene3D" id="1.10.287.130">
    <property type="match status" value="1"/>
</dbReference>
<reference evidence="14 15" key="1">
    <citation type="journal article" date="2014" name="Int. J. Syst. Evol. Microbiol.">
        <title>Complete genome sequence of Corynebacterium casei LMG S-19264T (=DSM 44701T), isolated from a smear-ripened cheese.</title>
        <authorList>
            <consortium name="US DOE Joint Genome Institute (JGI-PGF)"/>
            <person name="Walter F."/>
            <person name="Albersmeier A."/>
            <person name="Kalinowski J."/>
            <person name="Ruckert C."/>
        </authorList>
    </citation>
    <scope>NUCLEOTIDE SEQUENCE [LARGE SCALE GENOMIC DNA]</scope>
    <source>
        <strain evidence="14 15">NBRC 111766</strain>
    </source>
</reference>
<dbReference type="Pfam" id="PF02518">
    <property type="entry name" value="HATPase_c"/>
    <property type="match status" value="1"/>
</dbReference>
<comment type="caution">
    <text evidence="14">The sequence shown here is derived from an EMBL/GenBank/DDBJ whole genome shotgun (WGS) entry which is preliminary data.</text>
</comment>
<keyword evidence="5" id="KW-0808">Transferase</keyword>
<evidence type="ECO:0000256" key="4">
    <source>
        <dbReference type="ARBA" id="ARBA00022553"/>
    </source>
</evidence>
<dbReference type="SMART" id="SM00387">
    <property type="entry name" value="HATPase_c"/>
    <property type="match status" value="1"/>
</dbReference>
<dbReference type="PANTHER" id="PTHR45436:SF1">
    <property type="entry name" value="SENSOR PROTEIN QSEC"/>
    <property type="match status" value="1"/>
</dbReference>
<organism evidence="14 15">
    <name type="scientific">Cypionkella aquatica</name>
    <dbReference type="NCBI Taxonomy" id="1756042"/>
    <lineage>
        <taxon>Bacteria</taxon>
        <taxon>Pseudomonadati</taxon>
        <taxon>Pseudomonadota</taxon>
        <taxon>Alphaproteobacteria</taxon>
        <taxon>Rhodobacterales</taxon>
        <taxon>Paracoccaceae</taxon>
        <taxon>Cypionkella</taxon>
    </lineage>
</organism>
<keyword evidence="8 11" id="KW-1133">Transmembrane helix</keyword>
<evidence type="ECO:0000256" key="2">
    <source>
        <dbReference type="ARBA" id="ARBA00004370"/>
    </source>
</evidence>
<feature type="domain" description="Histidine kinase" evidence="12">
    <location>
        <begin position="248"/>
        <end position="468"/>
    </location>
</feature>
<dbReference type="PRINTS" id="PR00344">
    <property type="entry name" value="BCTRLSENSOR"/>
</dbReference>
<dbReference type="InterPro" id="IPR013727">
    <property type="entry name" value="2CSK_N"/>
</dbReference>
<keyword evidence="9" id="KW-0902">Two-component regulatory system</keyword>
<evidence type="ECO:0000256" key="5">
    <source>
        <dbReference type="ARBA" id="ARBA00022679"/>
    </source>
</evidence>
<evidence type="ECO:0000256" key="7">
    <source>
        <dbReference type="ARBA" id="ARBA00022777"/>
    </source>
</evidence>
<dbReference type="AlphaFoldDB" id="A0AA37TV11"/>
<protein>
    <recommendedName>
        <fullName evidence="3">histidine kinase</fullName>
        <ecNumber evidence="3">2.7.13.3</ecNumber>
    </recommendedName>
</protein>
<dbReference type="Gene3D" id="3.30.565.10">
    <property type="entry name" value="Histidine kinase-like ATPase, C-terminal domain"/>
    <property type="match status" value="1"/>
</dbReference>
<evidence type="ECO:0000256" key="9">
    <source>
        <dbReference type="ARBA" id="ARBA00023012"/>
    </source>
</evidence>
<dbReference type="SMART" id="SM00388">
    <property type="entry name" value="HisKA"/>
    <property type="match status" value="1"/>
</dbReference>
<dbReference type="InterPro" id="IPR036097">
    <property type="entry name" value="HisK_dim/P_sf"/>
</dbReference>
<dbReference type="PROSITE" id="PS50885">
    <property type="entry name" value="HAMP"/>
    <property type="match status" value="1"/>
</dbReference>
<gene>
    <name evidence="14" type="ORF">GCM10010873_10670</name>
</gene>
<accession>A0AA37TV11</accession>
<evidence type="ECO:0000256" key="6">
    <source>
        <dbReference type="ARBA" id="ARBA00022692"/>
    </source>
</evidence>
<proteinExistence type="predicted"/>
<evidence type="ECO:0000256" key="10">
    <source>
        <dbReference type="ARBA" id="ARBA00023136"/>
    </source>
</evidence>
<name>A0AA37TV11_9RHOB</name>
<evidence type="ECO:0000313" key="14">
    <source>
        <dbReference type="EMBL" id="GLS86093.1"/>
    </source>
</evidence>
<dbReference type="GO" id="GO:0005886">
    <property type="term" value="C:plasma membrane"/>
    <property type="evidence" value="ECO:0007669"/>
    <property type="project" value="TreeGrafter"/>
</dbReference>
<keyword evidence="6 11" id="KW-0812">Transmembrane</keyword>
<evidence type="ECO:0000259" key="12">
    <source>
        <dbReference type="PROSITE" id="PS50109"/>
    </source>
</evidence>
<dbReference type="Pfam" id="PF00512">
    <property type="entry name" value="HisKA"/>
    <property type="match status" value="1"/>
</dbReference>
<dbReference type="InterPro" id="IPR004358">
    <property type="entry name" value="Sig_transdc_His_kin-like_C"/>
</dbReference>
<evidence type="ECO:0000259" key="13">
    <source>
        <dbReference type="PROSITE" id="PS50885"/>
    </source>
</evidence>
<dbReference type="InterPro" id="IPR005467">
    <property type="entry name" value="His_kinase_dom"/>
</dbReference>
<keyword evidence="15" id="KW-1185">Reference proteome</keyword>
<dbReference type="PANTHER" id="PTHR45436">
    <property type="entry name" value="SENSOR HISTIDINE KINASE YKOH"/>
    <property type="match status" value="1"/>
</dbReference>
<dbReference type="Proteomes" id="UP001157355">
    <property type="component" value="Unassembled WGS sequence"/>
</dbReference>
<evidence type="ECO:0000256" key="11">
    <source>
        <dbReference type="SAM" id="Phobius"/>
    </source>
</evidence>
<feature type="domain" description="HAMP" evidence="13">
    <location>
        <begin position="189"/>
        <end position="240"/>
    </location>
</feature>
<dbReference type="GO" id="GO:0000155">
    <property type="term" value="F:phosphorelay sensor kinase activity"/>
    <property type="evidence" value="ECO:0007669"/>
    <property type="project" value="InterPro"/>
</dbReference>
<evidence type="ECO:0000256" key="3">
    <source>
        <dbReference type="ARBA" id="ARBA00012438"/>
    </source>
</evidence>
<dbReference type="CDD" id="cd00082">
    <property type="entry name" value="HisKA"/>
    <property type="match status" value="1"/>
</dbReference>
<dbReference type="SUPFAM" id="SSF47384">
    <property type="entry name" value="Homodimeric domain of signal transducing histidine kinase"/>
    <property type="match status" value="1"/>
</dbReference>
<keyword evidence="10 11" id="KW-0472">Membrane</keyword>
<keyword evidence="7 14" id="KW-0418">Kinase</keyword>
<dbReference type="PROSITE" id="PS50109">
    <property type="entry name" value="HIS_KIN"/>
    <property type="match status" value="1"/>
</dbReference>
<dbReference type="EC" id="2.7.13.3" evidence="3"/>
<feature type="transmembrane region" description="Helical" evidence="11">
    <location>
        <begin position="173"/>
        <end position="192"/>
    </location>
</feature>
<sequence>MMRYSLKPYSLRRRLLLWLFLATAAIGLLALVDTWREALRTAQSVSDRVLIGSALAIAERVTVDQSGVLEVDIPYSSLEMLTSTAQDKVFYRVDGPVGHFLTGYQDLAVNGSATDTIAFADGRHQAVDIRSATLRREVSTGERSIAFSVTVAESTLARAALARAILLRSAVRLAALILGVAGIVWIGVTLALRPLDRLGAIIAERSPSDLRPVTADTPQEVEALVRAINSFMIRLDTALAALRNFTGNASHQLRTPLAVVRTQLALIERSASPDQTTEATNKAKTALERAERVVAQLLVLARVDAASGAAALQPINIVAIAKELTAELVPEALMQQIDLGYEGEDEALVMAEPVLLAELLKNLLNNAIAYAGRGAVVTVWVRRAAQTVVLEVEDNGPGLSPDQMERAMLRKRGVPMRAQAMLKDQDAGHGLGLAITSEIASLFAADVLFENRQDVSGLRAKVSFPAIGA</sequence>
<dbReference type="InterPro" id="IPR003660">
    <property type="entry name" value="HAMP_dom"/>
</dbReference>
<evidence type="ECO:0000256" key="8">
    <source>
        <dbReference type="ARBA" id="ARBA00022989"/>
    </source>
</evidence>
<dbReference type="SUPFAM" id="SSF55874">
    <property type="entry name" value="ATPase domain of HSP90 chaperone/DNA topoisomerase II/histidine kinase"/>
    <property type="match status" value="1"/>
</dbReference>
<dbReference type="InterPro" id="IPR050428">
    <property type="entry name" value="TCS_sensor_his_kinase"/>
</dbReference>
<dbReference type="InterPro" id="IPR003661">
    <property type="entry name" value="HisK_dim/P_dom"/>
</dbReference>
<dbReference type="InterPro" id="IPR003594">
    <property type="entry name" value="HATPase_dom"/>
</dbReference>